<dbReference type="AlphaFoldDB" id="A0A673U451"/>
<sequence length="60" mass="6132">MAAARGLSLTAVALRMVAPWATGRLLAASRGPQARRKASSSSPEAGEGQIHLTDSCVQGI</sequence>
<evidence type="ECO:0000313" key="4">
    <source>
        <dbReference type="Proteomes" id="UP000472268"/>
    </source>
</evidence>
<accession>A0A673U451</accession>
<feature type="region of interest" description="Disordered" evidence="1">
    <location>
        <begin position="28"/>
        <end position="60"/>
    </location>
</feature>
<gene>
    <name evidence="3" type="primary">ISCA2</name>
</gene>
<keyword evidence="4" id="KW-1185">Reference proteome</keyword>
<evidence type="ECO:0000256" key="2">
    <source>
        <dbReference type="SAM" id="SignalP"/>
    </source>
</evidence>
<keyword evidence="2" id="KW-0732">Signal</keyword>
<feature type="signal peptide" evidence="2">
    <location>
        <begin position="1"/>
        <end position="23"/>
    </location>
</feature>
<evidence type="ECO:0000256" key="1">
    <source>
        <dbReference type="SAM" id="MobiDB-lite"/>
    </source>
</evidence>
<reference evidence="3" key="3">
    <citation type="submission" date="2025-09" db="UniProtKB">
        <authorList>
            <consortium name="Ensembl"/>
        </authorList>
    </citation>
    <scope>IDENTIFICATION</scope>
</reference>
<evidence type="ECO:0000313" key="3">
    <source>
        <dbReference type="Ensembl" id="ENSSSUP00005016036.1"/>
    </source>
</evidence>
<reference evidence="3 4" key="1">
    <citation type="submission" date="2019-05" db="EMBL/GenBank/DDBJ databases">
        <title>A Chromosome-scale Meerkat (S. suricatta) Genome Assembly.</title>
        <authorList>
            <person name="Dudchenko O."/>
            <person name="Lieberman Aiden E."/>
            <person name="Tung J."/>
            <person name="Barreiro L.B."/>
            <person name="Clutton-Brock T.H."/>
        </authorList>
    </citation>
    <scope>NUCLEOTIDE SEQUENCE [LARGE SCALE GENOMIC DNA]</scope>
</reference>
<reference evidence="3" key="2">
    <citation type="submission" date="2025-08" db="UniProtKB">
        <authorList>
            <consortium name="Ensembl"/>
        </authorList>
    </citation>
    <scope>IDENTIFICATION</scope>
</reference>
<protein>
    <submittedName>
        <fullName evidence="3">Iron-sulfur cluster assembly 2</fullName>
    </submittedName>
</protein>
<feature type="chain" id="PRO_5025448892" evidence="2">
    <location>
        <begin position="24"/>
        <end position="60"/>
    </location>
</feature>
<name>A0A673U451_SURSU</name>
<proteinExistence type="predicted"/>
<dbReference type="Proteomes" id="UP000472268">
    <property type="component" value="Chromosome 9"/>
</dbReference>
<dbReference type="Ensembl" id="ENSSSUT00005018289.1">
    <property type="protein sequence ID" value="ENSSSUP00005016036.1"/>
    <property type="gene ID" value="ENSSSUG00005010282.1"/>
</dbReference>
<organism evidence="3 4">
    <name type="scientific">Suricata suricatta</name>
    <name type="common">Meerkat</name>
    <dbReference type="NCBI Taxonomy" id="37032"/>
    <lineage>
        <taxon>Eukaryota</taxon>
        <taxon>Metazoa</taxon>
        <taxon>Chordata</taxon>
        <taxon>Craniata</taxon>
        <taxon>Vertebrata</taxon>
        <taxon>Euteleostomi</taxon>
        <taxon>Mammalia</taxon>
        <taxon>Eutheria</taxon>
        <taxon>Laurasiatheria</taxon>
        <taxon>Carnivora</taxon>
        <taxon>Feliformia</taxon>
        <taxon>Herpestidae</taxon>
        <taxon>Suricata</taxon>
    </lineage>
</organism>